<name>A0A2P2LNX1_RHIMU</name>
<dbReference type="GO" id="GO:0004601">
    <property type="term" value="F:peroxidase activity"/>
    <property type="evidence" value="ECO:0007669"/>
    <property type="project" value="UniProtKB-KW"/>
</dbReference>
<reference evidence="1" key="1">
    <citation type="submission" date="2018-02" db="EMBL/GenBank/DDBJ databases">
        <title>Rhizophora mucronata_Transcriptome.</title>
        <authorList>
            <person name="Meera S.P."/>
            <person name="Sreeshan A."/>
            <person name="Augustine A."/>
        </authorList>
    </citation>
    <scope>NUCLEOTIDE SEQUENCE</scope>
    <source>
        <tissue evidence="1">Leaf</tissue>
    </source>
</reference>
<proteinExistence type="predicted"/>
<dbReference type="AlphaFoldDB" id="A0A2P2LNX1"/>
<sequence>MSTIPHIMEKQNKQMPDSQILGNIKTYKNQGSPVFPQQP</sequence>
<protein>
    <submittedName>
        <fullName evidence="1">L-ascorbate peroxidase</fullName>
    </submittedName>
</protein>
<keyword evidence="1" id="KW-0575">Peroxidase</keyword>
<organism evidence="1">
    <name type="scientific">Rhizophora mucronata</name>
    <name type="common">Asiatic mangrove</name>
    <dbReference type="NCBI Taxonomy" id="61149"/>
    <lineage>
        <taxon>Eukaryota</taxon>
        <taxon>Viridiplantae</taxon>
        <taxon>Streptophyta</taxon>
        <taxon>Embryophyta</taxon>
        <taxon>Tracheophyta</taxon>
        <taxon>Spermatophyta</taxon>
        <taxon>Magnoliopsida</taxon>
        <taxon>eudicotyledons</taxon>
        <taxon>Gunneridae</taxon>
        <taxon>Pentapetalae</taxon>
        <taxon>rosids</taxon>
        <taxon>fabids</taxon>
        <taxon>Malpighiales</taxon>
        <taxon>Rhizophoraceae</taxon>
        <taxon>Rhizophora</taxon>
    </lineage>
</organism>
<keyword evidence="1" id="KW-0560">Oxidoreductase</keyword>
<accession>A0A2P2LNX1</accession>
<dbReference type="EMBL" id="GGEC01039187">
    <property type="protein sequence ID" value="MBX19671.1"/>
    <property type="molecule type" value="Transcribed_RNA"/>
</dbReference>
<evidence type="ECO:0000313" key="1">
    <source>
        <dbReference type="EMBL" id="MBX19671.1"/>
    </source>
</evidence>